<gene>
    <name evidence="1" type="ORF">F6B42_07010</name>
</gene>
<evidence type="ECO:0000313" key="1">
    <source>
        <dbReference type="EMBL" id="KAA9086745.1"/>
    </source>
</evidence>
<organism evidence="1 2">
    <name type="scientific">Microbacterium radiodurans</name>
    <dbReference type="NCBI Taxonomy" id="661398"/>
    <lineage>
        <taxon>Bacteria</taxon>
        <taxon>Bacillati</taxon>
        <taxon>Actinomycetota</taxon>
        <taxon>Actinomycetes</taxon>
        <taxon>Micrococcales</taxon>
        <taxon>Microbacteriaceae</taxon>
        <taxon>Microbacterium</taxon>
    </lineage>
</organism>
<dbReference type="EMBL" id="VYRZ01000002">
    <property type="protein sequence ID" value="KAA9086745.1"/>
    <property type="molecule type" value="Genomic_DNA"/>
</dbReference>
<reference evidence="2" key="1">
    <citation type="submission" date="2019-09" db="EMBL/GenBank/DDBJ databases">
        <title>Mumia zhuanghuii sp. nov. isolated from the intestinal contents of plateau pika (Ochotona curzoniae) in the Qinghai-Tibet plateau of China.</title>
        <authorList>
            <person name="Tian Z."/>
        </authorList>
    </citation>
    <scope>NUCLEOTIDE SEQUENCE [LARGE SCALE GENOMIC DNA]</scope>
    <source>
        <strain evidence="2">DSM 25564</strain>
    </source>
</reference>
<dbReference type="RefSeq" id="WP_150418916.1">
    <property type="nucleotide sequence ID" value="NZ_VYRZ01000002.1"/>
</dbReference>
<evidence type="ECO:0000313" key="2">
    <source>
        <dbReference type="Proteomes" id="UP000327039"/>
    </source>
</evidence>
<proteinExistence type="predicted"/>
<name>A0A5J5IQN9_9MICO</name>
<accession>A0A5J5IQN9</accession>
<dbReference type="AlphaFoldDB" id="A0A5J5IQN9"/>
<sequence length="96" mass="10654">MPDDHRRIELILRRPRLALWAGVRPTLVIGGNGQPTQWGSGTWRVSATEPVELRVFLFARGWRFGEAVTTLAPATTGRVIYRAPVLPFGAGRFTLA</sequence>
<comment type="caution">
    <text evidence="1">The sequence shown here is derived from an EMBL/GenBank/DDBJ whole genome shotgun (WGS) entry which is preliminary data.</text>
</comment>
<protein>
    <submittedName>
        <fullName evidence="1">Uncharacterized protein</fullName>
    </submittedName>
</protein>
<dbReference type="Proteomes" id="UP000327039">
    <property type="component" value="Unassembled WGS sequence"/>
</dbReference>
<dbReference type="OrthoDB" id="5119752at2"/>
<keyword evidence="2" id="KW-1185">Reference proteome</keyword>